<evidence type="ECO:0000256" key="2">
    <source>
        <dbReference type="ARBA" id="ARBA00023125"/>
    </source>
</evidence>
<sequence>MSTKPPPALDRLDHRLLAQLQADSGQTLEALGDAIGLSPSAVQRRIARYRADGLLLRQVAVLDPGRFDGIVLATVFVTLEQESTALHRAFRERMRAAPEVQQCYELAGSRDYLVILAATGMRACRDILDRLFMTDANVKRFDTHFVFDAVKTGLTLPTAGPSAGD</sequence>
<dbReference type="InterPro" id="IPR019888">
    <property type="entry name" value="Tscrpt_reg_AsnC-like"/>
</dbReference>
<dbReference type="InterPro" id="IPR000485">
    <property type="entry name" value="AsnC-type_HTH_dom"/>
</dbReference>
<organism evidence="5 6">
    <name type="scientific">Inquilinus ginsengisoli</name>
    <dbReference type="NCBI Taxonomy" id="363840"/>
    <lineage>
        <taxon>Bacteria</taxon>
        <taxon>Pseudomonadati</taxon>
        <taxon>Pseudomonadota</taxon>
        <taxon>Alphaproteobacteria</taxon>
        <taxon>Rhodospirillales</taxon>
        <taxon>Rhodospirillaceae</taxon>
        <taxon>Inquilinus</taxon>
    </lineage>
</organism>
<dbReference type="Gene3D" id="1.10.10.10">
    <property type="entry name" value="Winged helix-like DNA-binding domain superfamily/Winged helix DNA-binding domain"/>
    <property type="match status" value="1"/>
</dbReference>
<dbReference type="SUPFAM" id="SSF54909">
    <property type="entry name" value="Dimeric alpha+beta barrel"/>
    <property type="match status" value="1"/>
</dbReference>
<dbReference type="Pfam" id="PF01037">
    <property type="entry name" value="AsnC_trans_reg"/>
    <property type="match status" value="1"/>
</dbReference>
<dbReference type="GO" id="GO:0003677">
    <property type="term" value="F:DNA binding"/>
    <property type="evidence" value="ECO:0007669"/>
    <property type="project" value="UniProtKB-KW"/>
</dbReference>
<dbReference type="Pfam" id="PF13404">
    <property type="entry name" value="HTH_AsnC-type"/>
    <property type="match status" value="1"/>
</dbReference>
<keyword evidence="2 5" id="KW-0238">DNA-binding</keyword>
<dbReference type="InterPro" id="IPR036390">
    <property type="entry name" value="WH_DNA-bd_sf"/>
</dbReference>
<protein>
    <submittedName>
        <fullName evidence="5">DNA-binding Lrp family transcriptional regulator</fullName>
    </submittedName>
</protein>
<evidence type="ECO:0000259" key="4">
    <source>
        <dbReference type="PROSITE" id="PS50956"/>
    </source>
</evidence>
<evidence type="ECO:0000313" key="6">
    <source>
        <dbReference type="Proteomes" id="UP001262410"/>
    </source>
</evidence>
<proteinExistence type="predicted"/>
<dbReference type="SUPFAM" id="SSF46785">
    <property type="entry name" value="Winged helix' DNA-binding domain"/>
    <property type="match status" value="1"/>
</dbReference>
<dbReference type="InterPro" id="IPR036388">
    <property type="entry name" value="WH-like_DNA-bd_sf"/>
</dbReference>
<feature type="domain" description="HTH asnC-type" evidence="4">
    <location>
        <begin position="9"/>
        <end position="71"/>
    </location>
</feature>
<dbReference type="RefSeq" id="WP_309797106.1">
    <property type="nucleotide sequence ID" value="NZ_JAVDPW010000007.1"/>
</dbReference>
<keyword evidence="1" id="KW-0805">Transcription regulation</keyword>
<gene>
    <name evidence="5" type="ORF">E9232_004214</name>
</gene>
<comment type="caution">
    <text evidence="5">The sequence shown here is derived from an EMBL/GenBank/DDBJ whole genome shotgun (WGS) entry which is preliminary data.</text>
</comment>
<evidence type="ECO:0000256" key="3">
    <source>
        <dbReference type="ARBA" id="ARBA00023163"/>
    </source>
</evidence>
<dbReference type="SMART" id="SM00344">
    <property type="entry name" value="HTH_ASNC"/>
    <property type="match status" value="1"/>
</dbReference>
<dbReference type="EMBL" id="JAVDPW010000007">
    <property type="protein sequence ID" value="MDR6291680.1"/>
    <property type="molecule type" value="Genomic_DNA"/>
</dbReference>
<dbReference type="PRINTS" id="PR00033">
    <property type="entry name" value="HTHASNC"/>
</dbReference>
<dbReference type="Proteomes" id="UP001262410">
    <property type="component" value="Unassembled WGS sequence"/>
</dbReference>
<dbReference type="Gene3D" id="3.30.70.920">
    <property type="match status" value="1"/>
</dbReference>
<accession>A0ABU1JST2</accession>
<evidence type="ECO:0000256" key="1">
    <source>
        <dbReference type="ARBA" id="ARBA00023015"/>
    </source>
</evidence>
<name>A0ABU1JST2_9PROT</name>
<dbReference type="PROSITE" id="PS50956">
    <property type="entry name" value="HTH_ASNC_2"/>
    <property type="match status" value="1"/>
</dbReference>
<evidence type="ECO:0000313" key="5">
    <source>
        <dbReference type="EMBL" id="MDR6291680.1"/>
    </source>
</evidence>
<dbReference type="PANTHER" id="PTHR30154:SF34">
    <property type="entry name" value="TRANSCRIPTIONAL REGULATOR AZLB"/>
    <property type="match status" value="1"/>
</dbReference>
<keyword evidence="6" id="KW-1185">Reference proteome</keyword>
<dbReference type="InterPro" id="IPR019887">
    <property type="entry name" value="Tscrpt_reg_AsnC/Lrp_C"/>
</dbReference>
<dbReference type="InterPro" id="IPR011008">
    <property type="entry name" value="Dimeric_a/b-barrel"/>
</dbReference>
<keyword evidence="3" id="KW-0804">Transcription</keyword>
<reference evidence="5 6" key="1">
    <citation type="submission" date="2023-07" db="EMBL/GenBank/DDBJ databases">
        <title>Sorghum-associated microbial communities from plants grown in Nebraska, USA.</title>
        <authorList>
            <person name="Schachtman D."/>
        </authorList>
    </citation>
    <scope>NUCLEOTIDE SEQUENCE [LARGE SCALE GENOMIC DNA]</scope>
    <source>
        <strain evidence="5 6">584</strain>
    </source>
</reference>
<dbReference type="PANTHER" id="PTHR30154">
    <property type="entry name" value="LEUCINE-RESPONSIVE REGULATORY PROTEIN"/>
    <property type="match status" value="1"/>
</dbReference>